<reference evidence="3 4" key="1">
    <citation type="journal article" date="2019" name="Sci. Rep.">
        <title>Comparative genomics of chytrid fungi reveal insights into the obligate biotrophic and pathogenic lifestyle of Synchytrium endobioticum.</title>
        <authorList>
            <person name="van de Vossenberg B.T.L.H."/>
            <person name="Warris S."/>
            <person name="Nguyen H.D.T."/>
            <person name="van Gent-Pelzer M.P.E."/>
            <person name="Joly D.L."/>
            <person name="van de Geest H.C."/>
            <person name="Bonants P.J.M."/>
            <person name="Smith D.S."/>
            <person name="Levesque C.A."/>
            <person name="van der Lee T.A.J."/>
        </authorList>
    </citation>
    <scope>NUCLEOTIDE SEQUENCE [LARGE SCALE GENOMIC DNA]</scope>
    <source>
        <strain evidence="3 4">CBS 675.73</strain>
    </source>
</reference>
<feature type="compositionally biased region" description="Polar residues" evidence="1">
    <location>
        <begin position="28"/>
        <end position="49"/>
    </location>
</feature>
<feature type="transmembrane region" description="Helical" evidence="2">
    <location>
        <begin position="59"/>
        <end position="83"/>
    </location>
</feature>
<keyword evidence="4" id="KW-1185">Reference proteome</keyword>
<proteinExistence type="predicted"/>
<keyword evidence="2" id="KW-1133">Transmembrane helix</keyword>
<comment type="caution">
    <text evidence="3">The sequence shown here is derived from an EMBL/GenBank/DDBJ whole genome shotgun (WGS) entry which is preliminary data.</text>
</comment>
<dbReference type="InterPro" id="IPR036028">
    <property type="entry name" value="SH3-like_dom_sf"/>
</dbReference>
<name>A0A507CSU5_9FUNG</name>
<keyword evidence="2" id="KW-0472">Membrane</keyword>
<dbReference type="AlphaFoldDB" id="A0A507CSU5"/>
<dbReference type="EMBL" id="QEAP01001660">
    <property type="protein sequence ID" value="TPX42185.1"/>
    <property type="molecule type" value="Genomic_DNA"/>
</dbReference>
<dbReference type="Proteomes" id="UP000320333">
    <property type="component" value="Unassembled WGS sequence"/>
</dbReference>
<dbReference type="SUPFAM" id="SSF50044">
    <property type="entry name" value="SH3-domain"/>
    <property type="match status" value="1"/>
</dbReference>
<evidence type="ECO:0008006" key="5">
    <source>
        <dbReference type="Google" id="ProtNLM"/>
    </source>
</evidence>
<sequence length="537" mass="56399">MSGLAGFLTSPPPLFGFISPSSSNNPIVSQPAQQTPAASLGEQSPTSSAPPSSNLSAGWIALLTLGITFAFVLILFLIFICVVRVRNRKRAAKRDSLGESLLPHGSTSYESSMIPLSESQSPNSTMSKSVSSFVIKPKTGTLPKTPPVPSKGSAFVNLVEQAVAVAKRDTVGSNANRLFGGAVTVEVDKLSELVSNAVAASSGVGSVALADTPYAVVGGDGITSSIGSGSSEVIAVENVSATSTTTTTTTTKTKTIKTTMKNGVAVSVTEDVDSNTSSAVSNKNLAGSNVVDIPIHLIAKSRRNPQIEVAAFQTKALPATGPTRAANGKSWIDNDHNRIIPVLAPVTALTDTTSPEETRVSSYTLPTTATQHAQLESSLRANLPSVSEIPLDNATLESPFSQSRMVTSNPLRNPGSENTQLAQHNLQSFVFIALRGHVKRYEDECMLYAGDLVRVVKFTGDAWCYVEVFGAAPVQVAGAINVVAVDNASGMRSGFVPLFVVESVGVDTNLGGDDNPDKLKRYWSLRQQSVHEDEPVV</sequence>
<evidence type="ECO:0000256" key="1">
    <source>
        <dbReference type="SAM" id="MobiDB-lite"/>
    </source>
</evidence>
<evidence type="ECO:0000313" key="4">
    <source>
        <dbReference type="Proteomes" id="UP000320333"/>
    </source>
</evidence>
<evidence type="ECO:0000313" key="3">
    <source>
        <dbReference type="EMBL" id="TPX42185.1"/>
    </source>
</evidence>
<gene>
    <name evidence="3" type="ORF">CcCBS67573_g10528</name>
</gene>
<protein>
    <recommendedName>
        <fullName evidence="5">SH3 domain-containing protein</fullName>
    </recommendedName>
</protein>
<dbReference type="OrthoDB" id="2136077at2759"/>
<evidence type="ECO:0000256" key="2">
    <source>
        <dbReference type="SAM" id="Phobius"/>
    </source>
</evidence>
<organism evidence="3 4">
    <name type="scientific">Chytriomyces confervae</name>
    <dbReference type="NCBI Taxonomy" id="246404"/>
    <lineage>
        <taxon>Eukaryota</taxon>
        <taxon>Fungi</taxon>
        <taxon>Fungi incertae sedis</taxon>
        <taxon>Chytridiomycota</taxon>
        <taxon>Chytridiomycota incertae sedis</taxon>
        <taxon>Chytridiomycetes</taxon>
        <taxon>Chytridiales</taxon>
        <taxon>Chytriomycetaceae</taxon>
        <taxon>Chytriomyces</taxon>
    </lineage>
</organism>
<accession>A0A507CSU5</accession>
<feature type="region of interest" description="Disordered" evidence="1">
    <location>
        <begin position="26"/>
        <end position="49"/>
    </location>
</feature>
<keyword evidence="2" id="KW-0812">Transmembrane</keyword>